<dbReference type="SUPFAM" id="SSF51278">
    <property type="entry name" value="Urease, beta-subunit"/>
    <property type="match status" value="1"/>
</dbReference>
<evidence type="ECO:0000313" key="3">
    <source>
        <dbReference type="Proteomes" id="UP000607281"/>
    </source>
</evidence>
<dbReference type="InterPro" id="IPR002019">
    <property type="entry name" value="Urease_beta-like"/>
</dbReference>
<evidence type="ECO:0000313" key="2">
    <source>
        <dbReference type="EMBL" id="MBD2344045.1"/>
    </source>
</evidence>
<comment type="caution">
    <text evidence="2">The sequence shown here is derived from an EMBL/GenBank/DDBJ whole genome shotgun (WGS) entry which is preliminary data.</text>
</comment>
<keyword evidence="1" id="KW-0378">Hydrolase</keyword>
<dbReference type="RefSeq" id="WP_190406504.1">
    <property type="nucleotide sequence ID" value="NZ_JACJRF010000009.1"/>
</dbReference>
<sequence length="31" mass="3660">METYSRTVGNYPIQIGSHFHFCELNIILNFD</sequence>
<evidence type="ECO:0000256" key="1">
    <source>
        <dbReference type="ARBA" id="ARBA00022801"/>
    </source>
</evidence>
<dbReference type="EMBL" id="JACJRF010000009">
    <property type="protein sequence ID" value="MBD2344045.1"/>
    <property type="molecule type" value="Genomic_DNA"/>
</dbReference>
<keyword evidence="3" id="KW-1185">Reference proteome</keyword>
<dbReference type="Gene3D" id="2.10.150.10">
    <property type="entry name" value="Urease, beta subunit"/>
    <property type="match status" value="1"/>
</dbReference>
<accession>A0ABR8CNK8</accession>
<protein>
    <submittedName>
        <fullName evidence="2">Urease subunit beta</fullName>
    </submittedName>
</protein>
<dbReference type="InterPro" id="IPR036461">
    <property type="entry name" value="Urease_betasu_sf"/>
</dbReference>
<proteinExistence type="predicted"/>
<gene>
    <name evidence="2" type="ORF">H6G18_07770</name>
</gene>
<dbReference type="Proteomes" id="UP000607281">
    <property type="component" value="Unassembled WGS sequence"/>
</dbReference>
<name>A0ABR8CNK8_9NOST</name>
<dbReference type="Pfam" id="PF00699">
    <property type="entry name" value="Urease_beta"/>
    <property type="match status" value="1"/>
</dbReference>
<organism evidence="2 3">
    <name type="scientific">Anabaena subtropica FACHB-260</name>
    <dbReference type="NCBI Taxonomy" id="2692884"/>
    <lineage>
        <taxon>Bacteria</taxon>
        <taxon>Bacillati</taxon>
        <taxon>Cyanobacteriota</taxon>
        <taxon>Cyanophyceae</taxon>
        <taxon>Nostocales</taxon>
        <taxon>Nostocaceae</taxon>
        <taxon>Anabaena</taxon>
    </lineage>
</organism>
<reference evidence="2 3" key="1">
    <citation type="journal article" date="2020" name="ISME J.">
        <title>Comparative genomics reveals insights into cyanobacterial evolution and habitat adaptation.</title>
        <authorList>
            <person name="Chen M.Y."/>
            <person name="Teng W.K."/>
            <person name="Zhao L."/>
            <person name="Hu C.X."/>
            <person name="Zhou Y.K."/>
            <person name="Han B.P."/>
            <person name="Song L.R."/>
            <person name="Shu W.S."/>
        </authorList>
    </citation>
    <scope>NUCLEOTIDE SEQUENCE [LARGE SCALE GENOMIC DNA]</scope>
    <source>
        <strain evidence="2 3">FACHB-260</strain>
    </source>
</reference>